<keyword evidence="2" id="KW-1185">Reference proteome</keyword>
<proteinExistence type="predicted"/>
<dbReference type="EMBL" id="JAINDJ010000007">
    <property type="protein sequence ID" value="KAG9441518.1"/>
    <property type="molecule type" value="Genomic_DNA"/>
</dbReference>
<name>A0AAV7DYA5_ARIFI</name>
<comment type="caution">
    <text evidence="1">The sequence shown here is derived from an EMBL/GenBank/DDBJ whole genome shotgun (WGS) entry which is preliminary data.</text>
</comment>
<accession>A0AAV7DYA5</accession>
<sequence length="185" mass="19961">MYHYVISKLKRSILFVKTYVVKVSEGGGAVPWEGVALLVGMEGVVLVGRQGVLLVGREGVLLVGREGMLLVGREGMLLVGREGDVVGWEGGMLLVGREGGGLKMTPHKPCGKNVQQESLNVRCSSTTPPLTLSNPDLACSEGPSVRQVRIEGSQVPECTDVVSRSKQVHLHLFEDEDEDLVMEPQ</sequence>
<dbReference type="AlphaFoldDB" id="A0AAV7DYA5"/>
<evidence type="ECO:0000313" key="2">
    <source>
        <dbReference type="Proteomes" id="UP000825729"/>
    </source>
</evidence>
<organism evidence="1 2">
    <name type="scientific">Aristolochia fimbriata</name>
    <name type="common">White veined hardy Dutchman's pipe vine</name>
    <dbReference type="NCBI Taxonomy" id="158543"/>
    <lineage>
        <taxon>Eukaryota</taxon>
        <taxon>Viridiplantae</taxon>
        <taxon>Streptophyta</taxon>
        <taxon>Embryophyta</taxon>
        <taxon>Tracheophyta</taxon>
        <taxon>Spermatophyta</taxon>
        <taxon>Magnoliopsida</taxon>
        <taxon>Magnoliidae</taxon>
        <taxon>Piperales</taxon>
        <taxon>Aristolochiaceae</taxon>
        <taxon>Aristolochia</taxon>
    </lineage>
</organism>
<reference evidence="1 2" key="1">
    <citation type="submission" date="2021-07" db="EMBL/GenBank/DDBJ databases">
        <title>The Aristolochia fimbriata genome: insights into angiosperm evolution, floral development and chemical biosynthesis.</title>
        <authorList>
            <person name="Jiao Y."/>
        </authorList>
    </citation>
    <scope>NUCLEOTIDE SEQUENCE [LARGE SCALE GENOMIC DNA]</scope>
    <source>
        <strain evidence="1">IBCAS-2021</strain>
        <tissue evidence="1">Leaf</tissue>
    </source>
</reference>
<gene>
    <name evidence="1" type="ORF">H6P81_017372</name>
</gene>
<protein>
    <submittedName>
        <fullName evidence="1">Uncharacterized protein</fullName>
    </submittedName>
</protein>
<evidence type="ECO:0000313" key="1">
    <source>
        <dbReference type="EMBL" id="KAG9441518.1"/>
    </source>
</evidence>
<dbReference type="Proteomes" id="UP000825729">
    <property type="component" value="Unassembled WGS sequence"/>
</dbReference>